<keyword evidence="4" id="KW-1185">Reference proteome</keyword>
<protein>
    <recommendedName>
        <fullName evidence="5">Tyrosine-protein kinase ephrin type A/B receptor-like domain-containing protein</fullName>
    </recommendedName>
</protein>
<feature type="signal peptide" evidence="2">
    <location>
        <begin position="1"/>
        <end position="20"/>
    </location>
</feature>
<evidence type="ECO:0000256" key="2">
    <source>
        <dbReference type="SAM" id="SignalP"/>
    </source>
</evidence>
<evidence type="ECO:0000313" key="3">
    <source>
        <dbReference type="EMBL" id="KAL0478792.1"/>
    </source>
</evidence>
<name>A0AAW2YRL1_9EUKA</name>
<keyword evidence="1" id="KW-0472">Membrane</keyword>
<feature type="chain" id="PRO_5043923971" description="Tyrosine-protein kinase ephrin type A/B receptor-like domain-containing protein" evidence="2">
    <location>
        <begin position="21"/>
        <end position="873"/>
    </location>
</feature>
<dbReference type="EMBL" id="JAOPGA020000467">
    <property type="protein sequence ID" value="KAL0478792.1"/>
    <property type="molecule type" value="Genomic_DNA"/>
</dbReference>
<feature type="transmembrane region" description="Helical" evidence="1">
    <location>
        <begin position="818"/>
        <end position="843"/>
    </location>
</feature>
<reference evidence="3 4" key="1">
    <citation type="submission" date="2024-03" db="EMBL/GenBank/DDBJ databases">
        <title>The Acrasis kona genome and developmental transcriptomes reveal deep origins of eukaryotic multicellular pathways.</title>
        <authorList>
            <person name="Sheikh S."/>
            <person name="Fu C.-J."/>
            <person name="Brown M.W."/>
            <person name="Baldauf S.L."/>
        </authorList>
    </citation>
    <scope>NUCLEOTIDE SEQUENCE [LARGE SCALE GENOMIC DNA]</scope>
    <source>
        <strain evidence="3 4">ATCC MYA-3509</strain>
    </source>
</reference>
<evidence type="ECO:0000256" key="1">
    <source>
        <dbReference type="SAM" id="Phobius"/>
    </source>
</evidence>
<comment type="caution">
    <text evidence="3">The sequence shown here is derived from an EMBL/GenBank/DDBJ whole genome shotgun (WGS) entry which is preliminary data.</text>
</comment>
<accession>A0AAW2YRL1</accession>
<dbReference type="Gene3D" id="2.10.50.10">
    <property type="entry name" value="Tumor Necrosis Factor Receptor, subunit A, domain 2"/>
    <property type="match status" value="1"/>
</dbReference>
<dbReference type="CDD" id="cd00185">
    <property type="entry name" value="TNFRSF"/>
    <property type="match status" value="1"/>
</dbReference>
<dbReference type="AlphaFoldDB" id="A0AAW2YRL1"/>
<keyword evidence="1" id="KW-0812">Transmembrane</keyword>
<dbReference type="Proteomes" id="UP001431209">
    <property type="component" value="Unassembled WGS sequence"/>
</dbReference>
<gene>
    <name evidence="3" type="ORF">AKO1_008374</name>
</gene>
<dbReference type="SMART" id="SM01411">
    <property type="entry name" value="Ephrin_rec_like"/>
    <property type="match status" value="2"/>
</dbReference>
<evidence type="ECO:0000313" key="4">
    <source>
        <dbReference type="Proteomes" id="UP001431209"/>
    </source>
</evidence>
<dbReference type="SUPFAM" id="SSF57184">
    <property type="entry name" value="Growth factor receptor domain"/>
    <property type="match status" value="1"/>
</dbReference>
<keyword evidence="2" id="KW-0732">Signal</keyword>
<dbReference type="PANTHER" id="PTHR46967">
    <property type="entry name" value="INSULIN-LIKE GROWTH FACTOR BINDING PROTEIN,N-TERMINAL"/>
    <property type="match status" value="1"/>
</dbReference>
<keyword evidence="1" id="KW-1133">Transmembrane helix</keyword>
<feature type="transmembrane region" description="Helical" evidence="1">
    <location>
        <begin position="567"/>
        <end position="588"/>
    </location>
</feature>
<sequence length="873" mass="98289">MISIHALLILLVILPGPLLTHPQNRCGSNIKSFAYTEFKGKLTFHSSLEMEGTFIIGRLEREDFVDDTFMAHMNANDTILSQFPNPTNISRALLFHGTRLMGLTKSSNGTYHFQYSSRILAQLPPTFQPTGITECGQFVVWIGFTVSETNQITGHYSSFEPGTGLYRIKEISVNQLASIPEGVICDSKANQIIINGRLVNNNASFVSLRDSCPQTYNLFDDDFVNKDFRITASVMRGVEVFYFYSNGVVNYVRSMRYDYAAITYKPLQLDLLFPVHHAIVDSYGDILAVGISNGSIPAIVRLDGSLTRTGFYRFTGLKGAESCSPIILERSGRIILFCSIGFETRVVAFNPCVECPAGTYASDVDLVCKKCPAGTYSEVPGLDLELFCISCKINTFSDLQGASNRSACIPCPKGSVSTPSGDSCIQCVNRTKPDEFARCMTCKRGEYLNKDLECIACSPDAFCPIGSIHDNLMSKEDQKLLINNQAHLQIFRDATKKHDEISIQIQALKYSISAIFLIIFAIWLVVWLIISRCRPIHTTKLKIIDFMFSLRHNLKDGEKQRKRKSSFGGFLTVSSVIFITLLLFIIMFDYIEDNIEFENDVTPRIRGSNISVSGNYSATIRMYTFDPDPRHCVLSKDIEVQTLGFSGNHSFTTEQTSNTTCSVTWVCAECTTTSDFGQVYLDVSAPGISANFLSYTIQTPYFDSVYLLNGTLIPRLHRTFRGVQPTIINVNFLYTIFKFMSWSHTSDIYNIQLYYWLPSFMLKKRQTTGIALNPLPHQLGSMVDSYSYDASQDVVKVVVQFEFDQSINKISAKQKTSYVTFFGTMGSNINNIIVLFGFIFLLYSKIKRRWDENKQVDELSPLNEIRNNGHRIN</sequence>
<proteinExistence type="predicted"/>
<evidence type="ECO:0008006" key="5">
    <source>
        <dbReference type="Google" id="ProtNLM"/>
    </source>
</evidence>
<dbReference type="PANTHER" id="PTHR46967:SF1">
    <property type="entry name" value="KERATIN-ASSOCIATED PROTEIN 16-1-LIKE"/>
    <property type="match status" value="1"/>
</dbReference>
<dbReference type="InterPro" id="IPR009030">
    <property type="entry name" value="Growth_fac_rcpt_cys_sf"/>
</dbReference>
<organism evidence="3 4">
    <name type="scientific">Acrasis kona</name>
    <dbReference type="NCBI Taxonomy" id="1008807"/>
    <lineage>
        <taxon>Eukaryota</taxon>
        <taxon>Discoba</taxon>
        <taxon>Heterolobosea</taxon>
        <taxon>Tetramitia</taxon>
        <taxon>Eutetramitia</taxon>
        <taxon>Acrasidae</taxon>
        <taxon>Acrasis</taxon>
    </lineage>
</organism>
<feature type="transmembrane region" description="Helical" evidence="1">
    <location>
        <begin position="510"/>
        <end position="530"/>
    </location>
</feature>